<dbReference type="Gene3D" id="3.30.9.10">
    <property type="entry name" value="D-Amino Acid Oxidase, subunit A, domain 2"/>
    <property type="match status" value="1"/>
</dbReference>
<name>A0A0K0DVQ2_STRER</name>
<evidence type="ECO:0000256" key="2">
    <source>
        <dbReference type="ARBA" id="ARBA00039785"/>
    </source>
</evidence>
<dbReference type="STRING" id="6248.A0A0K0DVQ2"/>
<sequence length="535" mass="61968">MKSSISSKFFLNLKKSSTTAICYRNLKTTQLQFWQRFENERHYEPGEDVPGRIWHGLTYDIRRWRRRFNDARRDAWRRMNPIAHAKKDIQDWELLPFRAEVLIIGGGLSGSATAFWIKQRFRDEDFKVVVVEDPDTFKESNTMLDPGSITQQFSHKEFIEMSQFTAEFLRHAGEHLQILDSPQPNINLLPNGHMHLARTQEEADKLKEMWKTQVGMHAKVAYYSKEELEKEFPYMNFKDVIAGTYGLENEGSIDTWQLISALREKNITLGVHYVKGEVEDFLYENDTTLADNNYDDEDLEGDQLSIKQLSTKQLRGVIIKPKMTGASPRPVRAHMIVNAAGPWSGKIAEIAGIGKGKGLLAVPVPIKAKKRMTYVIHAPDVPSVDFPALVDPSGVYVRPQDVGFKYIVEKQYNPMEENLVNHNNLDVDYEYFYNIIWPILVERVPGFKNINMVNAWARYEDVNIFDDAPIIGEHLLYKNLFMMCGYGRYGIQFKLSAARAFAEKIFDGAYVSVNLRKYDMRRIMKREPLREPLKF</sequence>
<evidence type="ECO:0000256" key="1">
    <source>
        <dbReference type="ARBA" id="ARBA00023002"/>
    </source>
</evidence>
<reference evidence="6" key="1">
    <citation type="submission" date="2015-08" db="UniProtKB">
        <authorList>
            <consortium name="WormBaseParasite"/>
        </authorList>
    </citation>
    <scope>IDENTIFICATION</scope>
</reference>
<dbReference type="PANTHER" id="PTHR13847:SF287">
    <property type="entry name" value="FAD-DEPENDENT OXIDOREDUCTASE DOMAIN-CONTAINING PROTEIN 1"/>
    <property type="match status" value="1"/>
</dbReference>
<dbReference type="Proteomes" id="UP000035681">
    <property type="component" value="Unplaced"/>
</dbReference>
<dbReference type="WBParaSite" id="TCONS_00008652.p1">
    <property type="protein sequence ID" value="TCONS_00008652.p1"/>
    <property type="gene ID" value="XLOC_006574"/>
</dbReference>
<organism evidence="6">
    <name type="scientific">Strongyloides stercoralis</name>
    <name type="common">Threadworm</name>
    <dbReference type="NCBI Taxonomy" id="6248"/>
    <lineage>
        <taxon>Eukaryota</taxon>
        <taxon>Metazoa</taxon>
        <taxon>Ecdysozoa</taxon>
        <taxon>Nematoda</taxon>
        <taxon>Chromadorea</taxon>
        <taxon>Rhabditida</taxon>
        <taxon>Tylenchina</taxon>
        <taxon>Panagrolaimomorpha</taxon>
        <taxon>Strongyloidoidea</taxon>
        <taxon>Strongyloididae</taxon>
        <taxon>Strongyloides</taxon>
    </lineage>
</organism>
<evidence type="ECO:0000313" key="6">
    <source>
        <dbReference type="WBParaSite" id="SSTP_0000131800.1"/>
    </source>
</evidence>
<dbReference type="GO" id="GO:0016491">
    <property type="term" value="F:oxidoreductase activity"/>
    <property type="evidence" value="ECO:0007669"/>
    <property type="project" value="UniProtKB-KW"/>
</dbReference>
<dbReference type="Gene3D" id="3.50.50.60">
    <property type="entry name" value="FAD/NAD(P)-binding domain"/>
    <property type="match status" value="1"/>
</dbReference>
<feature type="domain" description="FAD dependent oxidoreductase" evidence="4">
    <location>
        <begin position="101"/>
        <end position="503"/>
    </location>
</feature>
<evidence type="ECO:0000259" key="4">
    <source>
        <dbReference type="Pfam" id="PF01266"/>
    </source>
</evidence>
<proteinExistence type="predicted"/>
<keyword evidence="1" id="KW-0560">Oxidoreductase</keyword>
<protein>
    <recommendedName>
        <fullName evidence="2">FAD-dependent oxidoreductase domain-containing protein 1</fullName>
    </recommendedName>
</protein>
<keyword evidence="5" id="KW-1185">Reference proteome</keyword>
<dbReference type="SUPFAM" id="SSF51905">
    <property type="entry name" value="FAD/NAD(P)-binding domain"/>
    <property type="match status" value="1"/>
</dbReference>
<dbReference type="Pfam" id="PF01266">
    <property type="entry name" value="DAO"/>
    <property type="match status" value="1"/>
</dbReference>
<dbReference type="GO" id="GO:0005739">
    <property type="term" value="C:mitochondrion"/>
    <property type="evidence" value="ECO:0007669"/>
    <property type="project" value="GOC"/>
</dbReference>
<dbReference type="GO" id="GO:0032981">
    <property type="term" value="P:mitochondrial respiratory chain complex I assembly"/>
    <property type="evidence" value="ECO:0007669"/>
    <property type="project" value="TreeGrafter"/>
</dbReference>
<evidence type="ECO:0000313" key="5">
    <source>
        <dbReference type="Proteomes" id="UP000035681"/>
    </source>
</evidence>
<evidence type="ECO:0000256" key="3">
    <source>
        <dbReference type="ARBA" id="ARBA00046185"/>
    </source>
</evidence>
<comment type="function">
    <text evidence="3">Required for the assembly of the mitochondrial membrane respiratory chain NADH dehydrogenase (Complex I). Involved in mid-late stages of complex I assembly.</text>
</comment>
<dbReference type="AlphaFoldDB" id="A0A0K0DVQ2"/>
<accession>A0A0K0DVQ2</accession>
<dbReference type="InterPro" id="IPR006076">
    <property type="entry name" value="FAD-dep_OxRdtase"/>
</dbReference>
<dbReference type="PANTHER" id="PTHR13847">
    <property type="entry name" value="SARCOSINE DEHYDROGENASE-RELATED"/>
    <property type="match status" value="1"/>
</dbReference>
<dbReference type="InterPro" id="IPR036188">
    <property type="entry name" value="FAD/NAD-bd_sf"/>
</dbReference>
<dbReference type="WBParaSite" id="SSTP_0000131800.1">
    <property type="protein sequence ID" value="SSTP_0000131800.1"/>
    <property type="gene ID" value="SSTP_0000131800"/>
</dbReference>